<evidence type="ECO:0000259" key="2">
    <source>
        <dbReference type="Pfam" id="PF02889"/>
    </source>
</evidence>
<keyword evidence="1" id="KW-0812">Transmembrane</keyword>
<dbReference type="InterPro" id="IPR035892">
    <property type="entry name" value="C2_domain_sf"/>
</dbReference>
<protein>
    <recommendedName>
        <fullName evidence="2">SEC63 domain-containing protein</fullName>
    </recommendedName>
</protein>
<gene>
    <name evidence="3" type="ORF">LSAT_V11C800396830</name>
</gene>
<evidence type="ECO:0000313" key="3">
    <source>
        <dbReference type="EMBL" id="KAJ0189791.1"/>
    </source>
</evidence>
<name>A0A9R1UN13_LACSA</name>
<dbReference type="Proteomes" id="UP000235145">
    <property type="component" value="Unassembled WGS sequence"/>
</dbReference>
<feature type="transmembrane region" description="Helical" evidence="1">
    <location>
        <begin position="220"/>
        <end position="247"/>
    </location>
</feature>
<comment type="caution">
    <text evidence="3">The sequence shown here is derived from an EMBL/GenBank/DDBJ whole genome shotgun (WGS) entry which is preliminary data.</text>
</comment>
<dbReference type="Gene3D" id="2.60.40.150">
    <property type="entry name" value="C2 domain"/>
    <property type="match status" value="1"/>
</dbReference>
<evidence type="ECO:0000313" key="4">
    <source>
        <dbReference type="Proteomes" id="UP000235145"/>
    </source>
</evidence>
<dbReference type="EMBL" id="NBSK02000008">
    <property type="protein sequence ID" value="KAJ0189791.1"/>
    <property type="molecule type" value="Genomic_DNA"/>
</dbReference>
<keyword evidence="1" id="KW-0472">Membrane</keyword>
<sequence>MDLGVHQKTLIDQAYSDERPSLPPLRKYLIHVTCQASTYVVGVAGWATRLKLSSESVGIEPFSIICGFDLLVNFRANVDVDGNMVNLGLWDTAGFFPSSLLSATISPITRIVLKLTLLTTINLVLTPDFVWKDRWHGAVQCWWILVESHTAYTELLDLKPLPVTVSSQLLENGFLLEEDLDAPPGQRYKMKVVPTSKNITFGVAEEACSKIRKSKIGGPVSYGTMVMIHMSYSSILICMLVIVFLLVMKLADIAPFGYGFYIFNSLTLSLI</sequence>
<dbReference type="Pfam" id="PF02889">
    <property type="entry name" value="Sec63"/>
    <property type="match status" value="1"/>
</dbReference>
<keyword evidence="4" id="KW-1185">Reference proteome</keyword>
<reference evidence="3 4" key="1">
    <citation type="journal article" date="2017" name="Nat. Commun.">
        <title>Genome assembly with in vitro proximity ligation data and whole-genome triplication in lettuce.</title>
        <authorList>
            <person name="Reyes-Chin-Wo S."/>
            <person name="Wang Z."/>
            <person name="Yang X."/>
            <person name="Kozik A."/>
            <person name="Arikit S."/>
            <person name="Song C."/>
            <person name="Xia L."/>
            <person name="Froenicke L."/>
            <person name="Lavelle D.O."/>
            <person name="Truco M.J."/>
            <person name="Xia R."/>
            <person name="Zhu S."/>
            <person name="Xu C."/>
            <person name="Xu H."/>
            <person name="Xu X."/>
            <person name="Cox K."/>
            <person name="Korf I."/>
            <person name="Meyers B.C."/>
            <person name="Michelmore R.W."/>
        </authorList>
    </citation>
    <scope>NUCLEOTIDE SEQUENCE [LARGE SCALE GENOMIC DNA]</scope>
    <source>
        <strain evidence="4">cv. Salinas</strain>
        <tissue evidence="3">Seedlings</tissue>
    </source>
</reference>
<dbReference type="AlphaFoldDB" id="A0A9R1UN13"/>
<accession>A0A9R1UN13</accession>
<proteinExistence type="predicted"/>
<evidence type="ECO:0000256" key="1">
    <source>
        <dbReference type="SAM" id="Phobius"/>
    </source>
</evidence>
<feature type="domain" description="SEC63" evidence="2">
    <location>
        <begin position="84"/>
        <end position="160"/>
    </location>
</feature>
<organism evidence="3 4">
    <name type="scientific">Lactuca sativa</name>
    <name type="common">Garden lettuce</name>
    <dbReference type="NCBI Taxonomy" id="4236"/>
    <lineage>
        <taxon>Eukaryota</taxon>
        <taxon>Viridiplantae</taxon>
        <taxon>Streptophyta</taxon>
        <taxon>Embryophyta</taxon>
        <taxon>Tracheophyta</taxon>
        <taxon>Spermatophyta</taxon>
        <taxon>Magnoliopsida</taxon>
        <taxon>eudicotyledons</taxon>
        <taxon>Gunneridae</taxon>
        <taxon>Pentapetalae</taxon>
        <taxon>asterids</taxon>
        <taxon>campanulids</taxon>
        <taxon>Asterales</taxon>
        <taxon>Asteraceae</taxon>
        <taxon>Cichorioideae</taxon>
        <taxon>Cichorieae</taxon>
        <taxon>Lactucinae</taxon>
        <taxon>Lactuca</taxon>
    </lineage>
</organism>
<keyword evidence="1" id="KW-1133">Transmembrane helix</keyword>
<dbReference type="InterPro" id="IPR004179">
    <property type="entry name" value="Sec63-dom"/>
</dbReference>